<evidence type="ECO:0000313" key="1">
    <source>
        <dbReference type="EMBL" id="RJF74462.1"/>
    </source>
</evidence>
<proteinExistence type="predicted"/>
<evidence type="ECO:0000313" key="2">
    <source>
        <dbReference type="Proteomes" id="UP000286287"/>
    </source>
</evidence>
<dbReference type="OrthoDB" id="67469at2"/>
<gene>
    <name evidence="1" type="ORF">D3875_04065</name>
</gene>
<sequence length="285" mass="30565">MFTELITAMLRNPDVLNARNITTTGNIILGYRKGDGGKITDFGLIESVDRNRETQKRTFKGNRKGKTKTYKEVIDESTFSMTFQTGSTGDAAIREWHVGKKAIITPPAAQAFAATHDYAANDMVLEGGRIYRVMVAGKSGAAAPVWPTGEGEAVGSGTATFVDAGTLADNSIQAFSEDASITSGGFVLVQTNEESDNTLSVIRVFPNGNIEGNGEPKIQDFDGFQFLFTATGNLGFQPPAEFGDFAQARPDGYVYIVPTWRTEAVLKALLDALIAYVDGTEPAAP</sequence>
<name>A0A418VED0_9DEIO</name>
<dbReference type="RefSeq" id="WP_119761405.1">
    <property type="nucleotide sequence ID" value="NZ_QYUJ01000010.1"/>
</dbReference>
<organism evidence="1 2">
    <name type="scientific">Deinococcus cavernae</name>
    <dbReference type="NCBI Taxonomy" id="2320857"/>
    <lineage>
        <taxon>Bacteria</taxon>
        <taxon>Thermotogati</taxon>
        <taxon>Deinococcota</taxon>
        <taxon>Deinococci</taxon>
        <taxon>Deinococcales</taxon>
        <taxon>Deinococcaceae</taxon>
        <taxon>Deinococcus</taxon>
    </lineage>
</organism>
<dbReference type="Proteomes" id="UP000286287">
    <property type="component" value="Unassembled WGS sequence"/>
</dbReference>
<comment type="caution">
    <text evidence="1">The sequence shown here is derived from an EMBL/GenBank/DDBJ whole genome shotgun (WGS) entry which is preliminary data.</text>
</comment>
<dbReference type="EMBL" id="QYUJ01000010">
    <property type="protein sequence ID" value="RJF74462.1"/>
    <property type="molecule type" value="Genomic_DNA"/>
</dbReference>
<dbReference type="AlphaFoldDB" id="A0A418VED0"/>
<keyword evidence="2" id="KW-1185">Reference proteome</keyword>
<accession>A0A418VED0</accession>
<reference evidence="1 2" key="1">
    <citation type="submission" date="2018-09" db="EMBL/GenBank/DDBJ databases">
        <authorList>
            <person name="Zhu H."/>
        </authorList>
    </citation>
    <scope>NUCLEOTIDE SEQUENCE [LARGE SCALE GENOMIC DNA]</scope>
    <source>
        <strain evidence="1 2">K2S05-167</strain>
    </source>
</reference>
<protein>
    <submittedName>
        <fullName evidence="1">Uncharacterized protein</fullName>
    </submittedName>
</protein>